<keyword evidence="6" id="KW-0809">Transit peptide</keyword>
<keyword evidence="4" id="KW-0949">S-adenosyl-L-methionine</keyword>
<dbReference type="InterPro" id="IPR038459">
    <property type="entry name" value="MT_TRM10-typ_sf"/>
</dbReference>
<keyword evidence="13" id="KW-1185">Reference proteome</keyword>
<evidence type="ECO:0000256" key="8">
    <source>
        <dbReference type="ARBA" id="ARBA00023128"/>
    </source>
</evidence>
<evidence type="ECO:0000256" key="6">
    <source>
        <dbReference type="ARBA" id="ARBA00022946"/>
    </source>
</evidence>
<evidence type="ECO:0000256" key="2">
    <source>
        <dbReference type="ARBA" id="ARBA00022603"/>
    </source>
</evidence>
<feature type="transmembrane region" description="Helical" evidence="10">
    <location>
        <begin position="90"/>
        <end position="111"/>
    </location>
</feature>
<dbReference type="InterPro" id="IPR004345">
    <property type="entry name" value="TB2_DP1_HVA22"/>
</dbReference>
<dbReference type="CDD" id="cd18102">
    <property type="entry name" value="Trm10_MRRP1"/>
    <property type="match status" value="1"/>
</dbReference>
<organism evidence="12 13">
    <name type="scientific">Aphis glycines</name>
    <name type="common">Soybean aphid</name>
    <dbReference type="NCBI Taxonomy" id="307491"/>
    <lineage>
        <taxon>Eukaryota</taxon>
        <taxon>Metazoa</taxon>
        <taxon>Ecdysozoa</taxon>
        <taxon>Arthropoda</taxon>
        <taxon>Hexapoda</taxon>
        <taxon>Insecta</taxon>
        <taxon>Pterygota</taxon>
        <taxon>Neoptera</taxon>
        <taxon>Paraneoptera</taxon>
        <taxon>Hemiptera</taxon>
        <taxon>Sternorrhyncha</taxon>
        <taxon>Aphidomorpha</taxon>
        <taxon>Aphidoidea</taxon>
        <taxon>Aphididae</taxon>
        <taxon>Aphidini</taxon>
        <taxon>Aphis</taxon>
        <taxon>Aphis</taxon>
    </lineage>
</organism>
<accession>A0A6G0TYX1</accession>
<dbReference type="InterPro" id="IPR025812">
    <property type="entry name" value="Trm10_C_MTase_dom"/>
</dbReference>
<dbReference type="AlphaFoldDB" id="A0A6G0TYX1"/>
<comment type="subcellular location">
    <subcellularLocation>
        <location evidence="1">Mitochondrion</location>
    </subcellularLocation>
</comment>
<evidence type="ECO:0000256" key="9">
    <source>
        <dbReference type="ARBA" id="ARBA00029803"/>
    </source>
</evidence>
<keyword evidence="2" id="KW-0489">Methyltransferase</keyword>
<evidence type="ECO:0000256" key="4">
    <source>
        <dbReference type="ARBA" id="ARBA00022691"/>
    </source>
</evidence>
<evidence type="ECO:0000256" key="1">
    <source>
        <dbReference type="ARBA" id="ARBA00004173"/>
    </source>
</evidence>
<dbReference type="GO" id="GO:0097745">
    <property type="term" value="P:mitochondrial tRNA 5'-end processing"/>
    <property type="evidence" value="ECO:0007669"/>
    <property type="project" value="TreeGrafter"/>
</dbReference>
<comment type="caution">
    <text evidence="12">The sequence shown here is derived from an EMBL/GenBank/DDBJ whole genome shotgun (WGS) entry which is preliminary data.</text>
</comment>
<proteinExistence type="predicted"/>
<feature type="transmembrane region" description="Helical" evidence="10">
    <location>
        <begin position="123"/>
        <end position="141"/>
    </location>
</feature>
<dbReference type="OrthoDB" id="9976048at2759"/>
<evidence type="ECO:0000313" key="13">
    <source>
        <dbReference type="Proteomes" id="UP000475862"/>
    </source>
</evidence>
<reference evidence="12 13" key="1">
    <citation type="submission" date="2019-08" db="EMBL/GenBank/DDBJ databases">
        <title>The genome of the soybean aphid Biotype 1, its phylome, world population structure and adaptation to the North American continent.</title>
        <authorList>
            <person name="Giordano R."/>
            <person name="Donthu R.K."/>
            <person name="Hernandez A.G."/>
            <person name="Wright C.L."/>
            <person name="Zimin A.V."/>
        </authorList>
    </citation>
    <scope>NUCLEOTIDE SEQUENCE [LARGE SCALE GENOMIC DNA]</scope>
    <source>
        <tissue evidence="12">Whole aphids</tissue>
    </source>
</reference>
<dbReference type="GO" id="GO:0070131">
    <property type="term" value="P:positive regulation of mitochondrial translation"/>
    <property type="evidence" value="ECO:0007669"/>
    <property type="project" value="TreeGrafter"/>
</dbReference>
<evidence type="ECO:0000256" key="5">
    <source>
        <dbReference type="ARBA" id="ARBA00022694"/>
    </source>
</evidence>
<dbReference type="Proteomes" id="UP000475862">
    <property type="component" value="Unassembled WGS sequence"/>
</dbReference>
<dbReference type="InterPro" id="IPR028564">
    <property type="entry name" value="MT_TRM10-typ"/>
</dbReference>
<dbReference type="Gene3D" id="3.40.1280.30">
    <property type="match status" value="1"/>
</dbReference>
<feature type="transmembrane region" description="Helical" evidence="10">
    <location>
        <begin position="41"/>
        <end position="70"/>
    </location>
</feature>
<dbReference type="GO" id="GO:0000049">
    <property type="term" value="F:tRNA binding"/>
    <property type="evidence" value="ECO:0007669"/>
    <property type="project" value="TreeGrafter"/>
</dbReference>
<dbReference type="GO" id="GO:0005739">
    <property type="term" value="C:mitochondrion"/>
    <property type="evidence" value="ECO:0007669"/>
    <property type="project" value="UniProtKB-SubCell"/>
</dbReference>
<keyword evidence="10" id="KW-1133">Transmembrane helix</keyword>
<dbReference type="Pfam" id="PF03134">
    <property type="entry name" value="TB2_DP1_HVA22"/>
    <property type="match status" value="1"/>
</dbReference>
<dbReference type="PANTHER" id="PTHR13563:SF5">
    <property type="entry name" value="TRNA METHYLTRANSFERASE 10 HOMOLOG C"/>
    <property type="match status" value="1"/>
</dbReference>
<keyword evidence="3" id="KW-0808">Transferase</keyword>
<evidence type="ECO:0000256" key="3">
    <source>
        <dbReference type="ARBA" id="ARBA00022679"/>
    </source>
</evidence>
<keyword evidence="7" id="KW-0175">Coiled coil</keyword>
<dbReference type="EMBL" id="VYZN01000012">
    <property type="protein sequence ID" value="KAE9541696.1"/>
    <property type="molecule type" value="Genomic_DNA"/>
</dbReference>
<dbReference type="PANTHER" id="PTHR13563">
    <property type="entry name" value="TRNA (GUANINE-9-) METHYLTRANSFERASE"/>
    <property type="match status" value="1"/>
</dbReference>
<gene>
    <name evidence="12" type="ORF">AGLY_003687</name>
</gene>
<dbReference type="PROSITE" id="PS51675">
    <property type="entry name" value="SAM_MT_TRM10"/>
    <property type="match status" value="1"/>
</dbReference>
<evidence type="ECO:0000256" key="7">
    <source>
        <dbReference type="ARBA" id="ARBA00023054"/>
    </source>
</evidence>
<keyword evidence="5" id="KW-0819">tRNA processing</keyword>
<keyword evidence="10" id="KW-0812">Transmembrane</keyword>
<keyword evidence="8" id="KW-0496">Mitochondrion</keyword>
<evidence type="ECO:0000256" key="10">
    <source>
        <dbReference type="SAM" id="Phobius"/>
    </source>
</evidence>
<dbReference type="GO" id="GO:0032259">
    <property type="term" value="P:methylation"/>
    <property type="evidence" value="ECO:0007669"/>
    <property type="project" value="UniProtKB-KW"/>
</dbReference>
<evidence type="ECO:0000313" key="12">
    <source>
        <dbReference type="EMBL" id="KAE9541696.1"/>
    </source>
</evidence>
<sequence>MAIQLDTAKSAIKDSLHDESKPWCKFFSWAEAQTGISRLNLFIGLSVFLVLYLIIGYGTLLLSNLIGFLYPAYASIKAVESSGKDDDTKWLTYWVVFSFITLIEFPAAILLNWIPFYSLIKTIFFVWCFIPISNNGSVVVYNRFIRPNFLKHQGDIDQAVNDLTKKELKYDDFKYAYSCQAFRSKTRTTSVLTTVRSLKLKLDIKMLISRCGLRILSKLGCRAKSLIEGYPSSLKLCTPVNSASRYYCIKPEGSLDTLDYEPSTSKLFDNINYDLITGGDEETLSKLKRLILEIDLLYESGEQIPSHLKIDQWQSLLQLSSRSSRMKQLRYLFLIEKKKENRIVRKLERRAERLERYENEPKNDHIEYGLLRNSMFHRIYEKQMNSLYNYRLCEAMLYGQDILIDCSYDGHMSFKEQTNCAKQLLLMWSYNRTHKDPFNIIFCNVNKESTVFKGLSKTIPTIDDPTFPLNYTKQSYLDLYPREKLVYLTPHCNEELKEYNYDDVYIVGAMVDKMKVEPLSLAKGKRDKIRMAKLPLDLYLDWKQGTKNLTINQMIMIMADLKINNNWVEALKHIPRRKLLEVDAYQRGHIGNNQRISAKRIKEDFRRNSVYNLLIKK</sequence>
<feature type="domain" description="SAM-dependent MTase TRM10-type" evidence="11">
    <location>
        <begin position="388"/>
        <end position="581"/>
    </location>
</feature>
<keyword evidence="10" id="KW-0472">Membrane</keyword>
<evidence type="ECO:0000259" key="11">
    <source>
        <dbReference type="PROSITE" id="PS51675"/>
    </source>
</evidence>
<dbReference type="GO" id="GO:0005654">
    <property type="term" value="C:nucleoplasm"/>
    <property type="evidence" value="ECO:0007669"/>
    <property type="project" value="TreeGrafter"/>
</dbReference>
<dbReference type="GO" id="GO:0008168">
    <property type="term" value="F:methyltransferase activity"/>
    <property type="evidence" value="ECO:0007669"/>
    <property type="project" value="UniProtKB-KW"/>
</dbReference>
<name>A0A6G0TYX1_APHGL</name>
<dbReference type="InterPro" id="IPR007356">
    <property type="entry name" value="tRNA_m1G_MeTrfase_euk"/>
</dbReference>
<protein>
    <recommendedName>
        <fullName evidence="9">RNA (guanine-9-)-methyltransferase domain-containing protein 1</fullName>
    </recommendedName>
</protein>